<keyword evidence="3" id="KW-0489">Methyltransferase</keyword>
<dbReference type="AlphaFoldDB" id="A0AAU9CXV8"/>
<dbReference type="RefSeq" id="WP_317698115.1">
    <property type="nucleotide sequence ID" value="NZ_AP026801.1"/>
</dbReference>
<gene>
    <name evidence="3" type="ORF">KIMC2_07910</name>
</gene>
<protein>
    <submittedName>
        <fullName evidence="3">Methyltransferase</fullName>
    </submittedName>
</protein>
<dbReference type="Proteomes" id="UP001321804">
    <property type="component" value="Chromosome"/>
</dbReference>
<dbReference type="InterPro" id="IPR041698">
    <property type="entry name" value="Methyltransf_25"/>
</dbReference>
<dbReference type="SUPFAM" id="SSF53335">
    <property type="entry name" value="S-adenosyl-L-methionine-dependent methyltransferases"/>
    <property type="match status" value="1"/>
</dbReference>
<dbReference type="Gene3D" id="2.20.25.110">
    <property type="entry name" value="S-adenosyl-L-methionine-dependent methyltransferases"/>
    <property type="match status" value="1"/>
</dbReference>
<reference evidence="3 4" key="1">
    <citation type="journal article" date="2023" name="Microbiol. Spectr.">
        <title>Symbiosis of Carpenter Bees with Uncharacterized Lactic Acid Bacteria Showing NAD Auxotrophy.</title>
        <authorList>
            <person name="Kawasaki S."/>
            <person name="Ozawa K."/>
            <person name="Mori T."/>
            <person name="Yamamoto A."/>
            <person name="Ito M."/>
            <person name="Ohkuma M."/>
            <person name="Sakamoto M."/>
            <person name="Matsutani M."/>
        </authorList>
    </citation>
    <scope>NUCLEOTIDE SEQUENCE [LARGE SCALE GENOMIC DNA]</scope>
    <source>
        <strain evidence="3 4">KimC2</strain>
    </source>
</reference>
<dbReference type="Gene3D" id="3.40.50.150">
    <property type="entry name" value="Vaccinia Virus protein VP39"/>
    <property type="match status" value="1"/>
</dbReference>
<dbReference type="Pfam" id="PF13649">
    <property type="entry name" value="Methyltransf_25"/>
    <property type="match status" value="1"/>
</dbReference>
<sequence length="242" mass="28391">MFNSFAEIYDELMDKSLYPKWLKFTERFAPLGTKKVLDLACGTGDFSILLARNNFKVMGLDSSEEMLSIASSKLDENDVMFVKRDMRNLDGVGIFDLITCFDDSLNYLLDFSDINKVFSGVYNSLKSGGVFLFDVVSLYQVDVIYEDFRYNYSDHDNSLLWNAYQGEKDHSVIHDLVIFKYDSEIDAYHRYSEQQEERAYEMWQFLDSLKNVGFNEIQTWADFGQKEIDPKTKRWFFVARKD</sequence>
<evidence type="ECO:0000313" key="3">
    <source>
        <dbReference type="EMBL" id="BDR56229.1"/>
    </source>
</evidence>
<proteinExistence type="predicted"/>
<feature type="domain" description="Methyltransferase" evidence="2">
    <location>
        <begin position="36"/>
        <end position="129"/>
    </location>
</feature>
<dbReference type="GO" id="GO:0008168">
    <property type="term" value="F:methyltransferase activity"/>
    <property type="evidence" value="ECO:0007669"/>
    <property type="project" value="UniProtKB-KW"/>
</dbReference>
<evidence type="ECO:0000259" key="2">
    <source>
        <dbReference type="Pfam" id="PF13649"/>
    </source>
</evidence>
<evidence type="ECO:0000256" key="1">
    <source>
        <dbReference type="ARBA" id="ARBA00022679"/>
    </source>
</evidence>
<keyword evidence="1" id="KW-0808">Transferase</keyword>
<organism evidence="3 4">
    <name type="scientific">Xylocopilactobacillus apis</name>
    <dbReference type="NCBI Taxonomy" id="2932183"/>
    <lineage>
        <taxon>Bacteria</taxon>
        <taxon>Bacillati</taxon>
        <taxon>Bacillota</taxon>
        <taxon>Bacilli</taxon>
        <taxon>Lactobacillales</taxon>
        <taxon>Lactobacillaceae</taxon>
        <taxon>Xylocopilactobacillus</taxon>
    </lineage>
</organism>
<evidence type="ECO:0000313" key="4">
    <source>
        <dbReference type="Proteomes" id="UP001321804"/>
    </source>
</evidence>
<accession>A0AAU9CXV8</accession>
<name>A0AAU9CXV8_9LACO</name>
<keyword evidence="4" id="KW-1185">Reference proteome</keyword>
<dbReference type="InterPro" id="IPR029063">
    <property type="entry name" value="SAM-dependent_MTases_sf"/>
</dbReference>
<dbReference type="GO" id="GO:0032259">
    <property type="term" value="P:methylation"/>
    <property type="evidence" value="ECO:0007669"/>
    <property type="project" value="UniProtKB-KW"/>
</dbReference>
<dbReference type="CDD" id="cd02440">
    <property type="entry name" value="AdoMet_MTases"/>
    <property type="match status" value="1"/>
</dbReference>
<dbReference type="PANTHER" id="PTHR43861">
    <property type="entry name" value="TRANS-ACONITATE 2-METHYLTRANSFERASE-RELATED"/>
    <property type="match status" value="1"/>
</dbReference>
<dbReference type="EMBL" id="AP026801">
    <property type="protein sequence ID" value="BDR56229.1"/>
    <property type="molecule type" value="Genomic_DNA"/>
</dbReference>
<dbReference type="KEGG" id="xak:KIMC2_07910"/>